<keyword evidence="4" id="KW-0804">Transcription</keyword>
<dbReference type="PANTHER" id="PTHR30146">
    <property type="entry name" value="LACI-RELATED TRANSCRIPTIONAL REPRESSOR"/>
    <property type="match status" value="1"/>
</dbReference>
<keyword evidence="8" id="KW-1185">Reference proteome</keyword>
<evidence type="ECO:0000313" key="8">
    <source>
        <dbReference type="Proteomes" id="UP000593601"/>
    </source>
</evidence>
<organism evidence="7 8">
    <name type="scientific">Blautia liquoris</name>
    <dbReference type="NCBI Taxonomy" id="2779518"/>
    <lineage>
        <taxon>Bacteria</taxon>
        <taxon>Bacillati</taxon>
        <taxon>Bacillota</taxon>
        <taxon>Clostridia</taxon>
        <taxon>Lachnospirales</taxon>
        <taxon>Lachnospiraceae</taxon>
        <taxon>Blautia</taxon>
    </lineage>
</organism>
<dbReference type="InterPro" id="IPR010982">
    <property type="entry name" value="Lambda_DNA-bd_dom_sf"/>
</dbReference>
<dbReference type="PROSITE" id="PS50932">
    <property type="entry name" value="HTH_LACI_2"/>
    <property type="match status" value="1"/>
</dbReference>
<keyword evidence="1" id="KW-0678">Repressor</keyword>
<dbReference type="InterPro" id="IPR001387">
    <property type="entry name" value="Cro/C1-type_HTH"/>
</dbReference>
<reference evidence="7 8" key="1">
    <citation type="submission" date="2020-10" db="EMBL/GenBank/DDBJ databases">
        <title>Blautia liquoris sp.nov., isolated from the mud in a fermentation cellar used for the production of Chinese strong-flavoured liquor.</title>
        <authorList>
            <person name="Lu L."/>
        </authorList>
    </citation>
    <scope>NUCLEOTIDE SEQUENCE [LARGE SCALE GENOMIC DNA]</scope>
    <source>
        <strain evidence="7 8">LZLJ-3</strain>
    </source>
</reference>
<feature type="domain" description="HTH cro/C1-type" evidence="6">
    <location>
        <begin position="5"/>
        <end position="52"/>
    </location>
</feature>
<dbReference type="SUPFAM" id="SSF47413">
    <property type="entry name" value="lambda repressor-like DNA-binding domains"/>
    <property type="match status" value="1"/>
</dbReference>
<evidence type="ECO:0000256" key="1">
    <source>
        <dbReference type="ARBA" id="ARBA00022491"/>
    </source>
</evidence>
<dbReference type="InterPro" id="IPR046335">
    <property type="entry name" value="LacI/GalR-like_sensor"/>
</dbReference>
<proteinExistence type="predicted"/>
<dbReference type="Gene3D" id="3.40.50.2300">
    <property type="match status" value="2"/>
</dbReference>
<evidence type="ECO:0000256" key="2">
    <source>
        <dbReference type="ARBA" id="ARBA00023015"/>
    </source>
</evidence>
<protein>
    <submittedName>
        <fullName evidence="7">LacI family DNA-binding transcriptional regulator</fullName>
    </submittedName>
</protein>
<dbReference type="Pfam" id="PF00356">
    <property type="entry name" value="LacI"/>
    <property type="match status" value="1"/>
</dbReference>
<dbReference type="GO" id="GO:0003700">
    <property type="term" value="F:DNA-binding transcription factor activity"/>
    <property type="evidence" value="ECO:0007669"/>
    <property type="project" value="TreeGrafter"/>
</dbReference>
<evidence type="ECO:0000313" key="7">
    <source>
        <dbReference type="EMBL" id="QOV18711.1"/>
    </source>
</evidence>
<dbReference type="SUPFAM" id="SSF53822">
    <property type="entry name" value="Periplasmic binding protein-like I"/>
    <property type="match status" value="1"/>
</dbReference>
<evidence type="ECO:0000259" key="6">
    <source>
        <dbReference type="PROSITE" id="PS50943"/>
    </source>
</evidence>
<keyword evidence="3 7" id="KW-0238">DNA-binding</keyword>
<dbReference type="CDD" id="cd01392">
    <property type="entry name" value="HTH_LacI"/>
    <property type="match status" value="1"/>
</dbReference>
<dbReference type="Proteomes" id="UP000593601">
    <property type="component" value="Chromosome"/>
</dbReference>
<dbReference type="Pfam" id="PF13377">
    <property type="entry name" value="Peripla_BP_3"/>
    <property type="match status" value="1"/>
</dbReference>
<feature type="domain" description="HTH lacI-type" evidence="5">
    <location>
        <begin position="4"/>
        <end position="58"/>
    </location>
</feature>
<dbReference type="EMBL" id="CP063304">
    <property type="protein sequence ID" value="QOV18711.1"/>
    <property type="molecule type" value="Genomic_DNA"/>
</dbReference>
<sequence length="328" mass="36705">MADVTLKQIAEIAGVSAATVSYVLSGKRKVSKATELRVLSVAKQLNYSPNLFAQQLKRGESFLIFALLNTYSSSFNGEALQKIEHSFEEKGYRLLAMTGGLDDIIRTNIFDGGIILNYHTTKQEIQTLEESTGKPLILLSNQSNQKNTASVIMDNFGGMKLVLAEFAKSEHQNICFIQGPEGSYNNTSRAESARYFYKELFQRDDFDIRLYRGNFVSDESYKLAFHLLKNKLYNAFVCFNDSTALGVYKAAYELGIQVGKDISVAGFDNTSYSEFVSPALTTVDVDKDLWAKEVVKNYLALKDRSIETNEVKIPASLIKRGSIKYKSI</sequence>
<keyword evidence="2" id="KW-0805">Transcription regulation</keyword>
<name>A0A7M2RFG1_9FIRM</name>
<evidence type="ECO:0000256" key="3">
    <source>
        <dbReference type="ARBA" id="ARBA00023125"/>
    </source>
</evidence>
<dbReference type="CDD" id="cd06267">
    <property type="entry name" value="PBP1_LacI_sugar_binding-like"/>
    <property type="match status" value="1"/>
</dbReference>
<dbReference type="SMART" id="SM00354">
    <property type="entry name" value="HTH_LACI"/>
    <property type="match status" value="1"/>
</dbReference>
<dbReference type="AlphaFoldDB" id="A0A7M2RFG1"/>
<accession>A0A7M2RFG1</accession>
<dbReference type="InterPro" id="IPR000843">
    <property type="entry name" value="HTH_LacI"/>
</dbReference>
<dbReference type="InterPro" id="IPR028082">
    <property type="entry name" value="Peripla_BP_I"/>
</dbReference>
<dbReference type="PANTHER" id="PTHR30146:SF148">
    <property type="entry name" value="HTH-TYPE TRANSCRIPTIONAL REPRESSOR PURR-RELATED"/>
    <property type="match status" value="1"/>
</dbReference>
<dbReference type="RefSeq" id="WP_193735073.1">
    <property type="nucleotide sequence ID" value="NZ_CP063304.1"/>
</dbReference>
<evidence type="ECO:0000259" key="5">
    <source>
        <dbReference type="PROSITE" id="PS50932"/>
    </source>
</evidence>
<evidence type="ECO:0000256" key="4">
    <source>
        <dbReference type="ARBA" id="ARBA00023163"/>
    </source>
</evidence>
<dbReference type="GO" id="GO:0000976">
    <property type="term" value="F:transcription cis-regulatory region binding"/>
    <property type="evidence" value="ECO:0007669"/>
    <property type="project" value="TreeGrafter"/>
</dbReference>
<gene>
    <name evidence="7" type="ORF">INP51_11950</name>
</gene>
<dbReference type="PROSITE" id="PS50943">
    <property type="entry name" value="HTH_CROC1"/>
    <property type="match status" value="1"/>
</dbReference>
<dbReference type="Gene3D" id="1.10.260.40">
    <property type="entry name" value="lambda repressor-like DNA-binding domains"/>
    <property type="match status" value="1"/>
</dbReference>
<dbReference type="KEGG" id="bliq:INP51_11950"/>